<reference evidence="1 2" key="1">
    <citation type="journal article" date="2016" name="Nat. Commun.">
        <title>Thousands of microbial genomes shed light on interconnected biogeochemical processes in an aquifer system.</title>
        <authorList>
            <person name="Anantharaman K."/>
            <person name="Brown C.T."/>
            <person name="Hug L.A."/>
            <person name="Sharon I."/>
            <person name="Castelle C.J."/>
            <person name="Probst A.J."/>
            <person name="Thomas B.C."/>
            <person name="Singh A."/>
            <person name="Wilkins M.J."/>
            <person name="Karaoz U."/>
            <person name="Brodie E.L."/>
            <person name="Williams K.H."/>
            <person name="Hubbard S.S."/>
            <person name="Banfield J.F."/>
        </authorList>
    </citation>
    <scope>NUCLEOTIDE SEQUENCE [LARGE SCALE GENOMIC DNA]</scope>
</reference>
<evidence type="ECO:0000313" key="1">
    <source>
        <dbReference type="EMBL" id="OHA04373.1"/>
    </source>
</evidence>
<evidence type="ECO:0000313" key="2">
    <source>
        <dbReference type="Proteomes" id="UP000177982"/>
    </source>
</evidence>
<name>A0A1G2KY45_9BACT</name>
<proteinExistence type="predicted"/>
<comment type="caution">
    <text evidence="1">The sequence shown here is derived from an EMBL/GenBank/DDBJ whole genome shotgun (WGS) entry which is preliminary data.</text>
</comment>
<sequence>MDIHENNFEDGIDVQEIMNETRMNSLELVKELGAATEGNFRGISEKKLEALNKAVRAVRELLRMPK</sequence>
<dbReference type="AlphaFoldDB" id="A0A1G2KY45"/>
<organism evidence="1 2">
    <name type="scientific">Candidatus Sungbacteria bacterium RIFCSPLOWO2_01_FULL_47_10</name>
    <dbReference type="NCBI Taxonomy" id="1802276"/>
    <lineage>
        <taxon>Bacteria</taxon>
        <taxon>Candidatus Sungiibacteriota</taxon>
    </lineage>
</organism>
<dbReference type="Proteomes" id="UP000177982">
    <property type="component" value="Unassembled WGS sequence"/>
</dbReference>
<protein>
    <submittedName>
        <fullName evidence="1">Uncharacterized protein</fullName>
    </submittedName>
</protein>
<dbReference type="EMBL" id="MHQO01000081">
    <property type="protein sequence ID" value="OHA04373.1"/>
    <property type="molecule type" value="Genomic_DNA"/>
</dbReference>
<gene>
    <name evidence="1" type="ORF">A2934_04670</name>
</gene>
<accession>A0A1G2KY45</accession>